<comment type="caution">
    <text evidence="1">The sequence shown here is derived from an EMBL/GenBank/DDBJ whole genome shotgun (WGS) entry which is preliminary data.</text>
</comment>
<evidence type="ECO:0000313" key="2">
    <source>
        <dbReference type="Proteomes" id="UP001234178"/>
    </source>
</evidence>
<evidence type="ECO:0000313" key="1">
    <source>
        <dbReference type="EMBL" id="KAK4013175.1"/>
    </source>
</evidence>
<accession>A0ABQ9ZJR8</accession>
<protein>
    <submittedName>
        <fullName evidence="1">Uncharacterized protein</fullName>
    </submittedName>
</protein>
<name>A0ABQ9ZJR8_9CRUS</name>
<organism evidence="1 2">
    <name type="scientific">Daphnia magna</name>
    <dbReference type="NCBI Taxonomy" id="35525"/>
    <lineage>
        <taxon>Eukaryota</taxon>
        <taxon>Metazoa</taxon>
        <taxon>Ecdysozoa</taxon>
        <taxon>Arthropoda</taxon>
        <taxon>Crustacea</taxon>
        <taxon>Branchiopoda</taxon>
        <taxon>Diplostraca</taxon>
        <taxon>Cladocera</taxon>
        <taxon>Anomopoda</taxon>
        <taxon>Daphniidae</taxon>
        <taxon>Daphnia</taxon>
    </lineage>
</organism>
<dbReference type="EMBL" id="JAOYFB010000004">
    <property type="protein sequence ID" value="KAK4013175.1"/>
    <property type="molecule type" value="Genomic_DNA"/>
</dbReference>
<sequence>MPVDWAHPPGSTGLYVRLLQTRGFDQGRQHRESESCAEKAIINGSLLLRVQTMRAEFLRVFK</sequence>
<keyword evidence="2" id="KW-1185">Reference proteome</keyword>
<proteinExistence type="predicted"/>
<gene>
    <name evidence="1" type="ORF">OUZ56_025409</name>
</gene>
<reference evidence="1 2" key="1">
    <citation type="journal article" date="2023" name="Nucleic Acids Res.">
        <title>The hologenome of Daphnia magna reveals possible DNA methylation and microbiome-mediated evolution of the host genome.</title>
        <authorList>
            <person name="Chaturvedi A."/>
            <person name="Li X."/>
            <person name="Dhandapani V."/>
            <person name="Marshall H."/>
            <person name="Kissane S."/>
            <person name="Cuenca-Cambronero M."/>
            <person name="Asole G."/>
            <person name="Calvet F."/>
            <person name="Ruiz-Romero M."/>
            <person name="Marangio P."/>
            <person name="Guigo R."/>
            <person name="Rago D."/>
            <person name="Mirbahai L."/>
            <person name="Eastwood N."/>
            <person name="Colbourne J.K."/>
            <person name="Zhou J."/>
            <person name="Mallon E."/>
            <person name="Orsini L."/>
        </authorList>
    </citation>
    <scope>NUCLEOTIDE SEQUENCE [LARGE SCALE GENOMIC DNA]</scope>
    <source>
        <strain evidence="1">LRV0_1</strain>
    </source>
</reference>
<dbReference type="Proteomes" id="UP001234178">
    <property type="component" value="Unassembled WGS sequence"/>
</dbReference>